<dbReference type="InterPro" id="IPR027417">
    <property type="entry name" value="P-loop_NTPase"/>
</dbReference>
<keyword evidence="7" id="KW-0413">Isomerase</keyword>
<comment type="catalytic activity">
    <reaction evidence="11">
        <text>ATP + H2O = ADP + phosphate + H(+)</text>
        <dbReference type="Rhea" id="RHEA:13065"/>
        <dbReference type="ChEBI" id="CHEBI:15377"/>
        <dbReference type="ChEBI" id="CHEBI:15378"/>
        <dbReference type="ChEBI" id="CHEBI:30616"/>
        <dbReference type="ChEBI" id="CHEBI:43474"/>
        <dbReference type="ChEBI" id="CHEBI:456216"/>
        <dbReference type="EC" id="5.6.2.4"/>
    </reaction>
</comment>
<dbReference type="PANTHER" id="PTHR11070:SF2">
    <property type="entry name" value="ATP-DEPENDENT DNA HELICASE SRS2"/>
    <property type="match status" value="1"/>
</dbReference>
<evidence type="ECO:0000256" key="5">
    <source>
        <dbReference type="ARBA" id="ARBA00022840"/>
    </source>
</evidence>
<dbReference type="GO" id="GO:0000725">
    <property type="term" value="P:recombinational repair"/>
    <property type="evidence" value="ECO:0007669"/>
    <property type="project" value="TreeGrafter"/>
</dbReference>
<dbReference type="GO" id="GO:0033202">
    <property type="term" value="C:DNA helicase complex"/>
    <property type="evidence" value="ECO:0007669"/>
    <property type="project" value="TreeGrafter"/>
</dbReference>
<dbReference type="PROSITE" id="PS51198">
    <property type="entry name" value="UVRD_HELICASE_ATP_BIND"/>
    <property type="match status" value="1"/>
</dbReference>
<dbReference type="OrthoDB" id="5905204at2"/>
<keyword evidence="2 12" id="KW-0547">Nucleotide-binding</keyword>
<dbReference type="Proteomes" id="UP000037507">
    <property type="component" value="Unassembled WGS sequence"/>
</dbReference>
<dbReference type="GO" id="GO:0003677">
    <property type="term" value="F:DNA binding"/>
    <property type="evidence" value="ECO:0007669"/>
    <property type="project" value="UniProtKB-KW"/>
</dbReference>
<protein>
    <recommendedName>
        <fullName evidence="9">DNA 3'-5' helicase</fullName>
        <ecNumber evidence="9">5.6.2.4</ecNumber>
    </recommendedName>
    <alternativeName>
        <fullName evidence="10">DNA 3'-5' helicase II</fullName>
    </alternativeName>
</protein>
<evidence type="ECO:0000256" key="2">
    <source>
        <dbReference type="ARBA" id="ARBA00022741"/>
    </source>
</evidence>
<dbReference type="InterPro" id="IPR014016">
    <property type="entry name" value="UvrD-like_ATP-bd"/>
</dbReference>
<dbReference type="GO" id="GO:0005829">
    <property type="term" value="C:cytosol"/>
    <property type="evidence" value="ECO:0007669"/>
    <property type="project" value="TreeGrafter"/>
</dbReference>
<evidence type="ECO:0000256" key="1">
    <source>
        <dbReference type="ARBA" id="ARBA00009922"/>
    </source>
</evidence>
<feature type="domain" description="UvrD-like helicase ATP-binding" evidence="14">
    <location>
        <begin position="15"/>
        <end position="297"/>
    </location>
</feature>
<evidence type="ECO:0000259" key="15">
    <source>
        <dbReference type="PROSITE" id="PS51217"/>
    </source>
</evidence>
<dbReference type="STRING" id="1293045.H663_14120"/>
<proteinExistence type="inferred from homology"/>
<dbReference type="GO" id="GO:0043138">
    <property type="term" value="F:3'-5' DNA helicase activity"/>
    <property type="evidence" value="ECO:0007669"/>
    <property type="project" value="UniProtKB-EC"/>
</dbReference>
<dbReference type="EMBL" id="LFYT02000010">
    <property type="protein sequence ID" value="PVE42867.1"/>
    <property type="molecule type" value="Genomic_DNA"/>
</dbReference>
<evidence type="ECO:0000256" key="8">
    <source>
        <dbReference type="ARBA" id="ARBA00034617"/>
    </source>
</evidence>
<dbReference type="CDD" id="cd17932">
    <property type="entry name" value="DEXQc_UvrD"/>
    <property type="match status" value="1"/>
</dbReference>
<dbReference type="InterPro" id="IPR013986">
    <property type="entry name" value="DExx_box_DNA_helicase_dom_sf"/>
</dbReference>
<evidence type="ECO:0000256" key="6">
    <source>
        <dbReference type="ARBA" id="ARBA00023125"/>
    </source>
</evidence>
<organism evidence="16 17">
    <name type="scientific">Limnohabitans planktonicus II-D5</name>
    <dbReference type="NCBI Taxonomy" id="1293045"/>
    <lineage>
        <taxon>Bacteria</taxon>
        <taxon>Pseudomonadati</taxon>
        <taxon>Pseudomonadota</taxon>
        <taxon>Betaproteobacteria</taxon>
        <taxon>Burkholderiales</taxon>
        <taxon>Comamonadaceae</taxon>
        <taxon>Limnohabitans</taxon>
    </lineage>
</organism>
<keyword evidence="17" id="KW-1185">Reference proteome</keyword>
<dbReference type="Gene3D" id="3.40.50.300">
    <property type="entry name" value="P-loop containing nucleotide triphosphate hydrolases"/>
    <property type="match status" value="3"/>
</dbReference>
<evidence type="ECO:0000313" key="16">
    <source>
        <dbReference type="EMBL" id="PVE42867.1"/>
    </source>
</evidence>
<keyword evidence="5 12" id="KW-0067">ATP-binding</keyword>
<dbReference type="PROSITE" id="PS51217">
    <property type="entry name" value="UVRD_HELICASE_CTER"/>
    <property type="match status" value="1"/>
</dbReference>
<dbReference type="GO" id="GO:0005524">
    <property type="term" value="F:ATP binding"/>
    <property type="evidence" value="ECO:0007669"/>
    <property type="project" value="UniProtKB-UniRule"/>
</dbReference>
<dbReference type="GO" id="GO:0016887">
    <property type="term" value="F:ATP hydrolysis activity"/>
    <property type="evidence" value="ECO:0007669"/>
    <property type="project" value="RHEA"/>
</dbReference>
<reference evidence="16" key="1">
    <citation type="submission" date="2017-04" db="EMBL/GenBank/DDBJ databases">
        <title>Unexpected and diverse lifestyles within the genus Limnohabitans.</title>
        <authorList>
            <person name="Kasalicky V."/>
            <person name="Mehrshad M."/>
            <person name="Andrei S.-A."/>
            <person name="Salcher M."/>
            <person name="Kratochvilova H."/>
            <person name="Simek K."/>
            <person name="Ghai R."/>
        </authorList>
    </citation>
    <scope>NUCLEOTIDE SEQUENCE [LARGE SCALE GENOMIC DNA]</scope>
    <source>
        <strain evidence="16">II-D5</strain>
    </source>
</reference>
<comment type="catalytic activity">
    <reaction evidence="8">
        <text>Couples ATP hydrolysis with the unwinding of duplex DNA by translocating in the 3'-5' direction.</text>
        <dbReference type="EC" id="5.6.2.4"/>
    </reaction>
</comment>
<evidence type="ECO:0000256" key="7">
    <source>
        <dbReference type="ARBA" id="ARBA00023235"/>
    </source>
</evidence>
<evidence type="ECO:0000256" key="3">
    <source>
        <dbReference type="ARBA" id="ARBA00022801"/>
    </source>
</evidence>
<comment type="similarity">
    <text evidence="1">Belongs to the helicase family. UvrD subfamily.</text>
</comment>
<accession>A0A2T7UDT0</accession>
<gene>
    <name evidence="16" type="ORF">H663_010185</name>
</gene>
<feature type="region of interest" description="Disordered" evidence="13">
    <location>
        <begin position="722"/>
        <end position="764"/>
    </location>
</feature>
<dbReference type="Gene3D" id="1.10.486.10">
    <property type="entry name" value="PCRA, domain 4"/>
    <property type="match status" value="1"/>
</dbReference>
<dbReference type="Pfam" id="PF21196">
    <property type="entry name" value="PcrA_UvrD_tudor"/>
    <property type="match status" value="1"/>
</dbReference>
<name>A0A2T7UDT0_9BURK</name>
<evidence type="ECO:0000256" key="4">
    <source>
        <dbReference type="ARBA" id="ARBA00022806"/>
    </source>
</evidence>
<dbReference type="InterPro" id="IPR000212">
    <property type="entry name" value="DNA_helicase_UvrD/REP"/>
</dbReference>
<dbReference type="InterPro" id="IPR014017">
    <property type="entry name" value="DNA_helicase_UvrD-like_C"/>
</dbReference>
<dbReference type="EC" id="5.6.2.4" evidence="9"/>
<feature type="compositionally biased region" description="Polar residues" evidence="13">
    <location>
        <begin position="743"/>
        <end position="752"/>
    </location>
</feature>
<dbReference type="Pfam" id="PF13361">
    <property type="entry name" value="UvrD_C"/>
    <property type="match status" value="1"/>
</dbReference>
<dbReference type="RefSeq" id="WP_053174169.1">
    <property type="nucleotide sequence ID" value="NZ_LFYT02000010.1"/>
</dbReference>
<dbReference type="PANTHER" id="PTHR11070">
    <property type="entry name" value="UVRD / RECB / PCRA DNA HELICASE FAMILY MEMBER"/>
    <property type="match status" value="1"/>
</dbReference>
<keyword evidence="4 12" id="KW-0347">Helicase</keyword>
<dbReference type="CDD" id="cd18807">
    <property type="entry name" value="SF1_C_UvrD"/>
    <property type="match status" value="1"/>
</dbReference>
<feature type="compositionally biased region" description="Polar residues" evidence="13">
    <location>
        <begin position="545"/>
        <end position="564"/>
    </location>
</feature>
<evidence type="ECO:0000256" key="13">
    <source>
        <dbReference type="SAM" id="MobiDB-lite"/>
    </source>
</evidence>
<comment type="caution">
    <text evidence="16">The sequence shown here is derived from an EMBL/GenBank/DDBJ whole genome shotgun (WGS) entry which is preliminary data.</text>
</comment>
<dbReference type="Pfam" id="PF00580">
    <property type="entry name" value="UvrD-helicase"/>
    <property type="match status" value="1"/>
</dbReference>
<evidence type="ECO:0000256" key="12">
    <source>
        <dbReference type="PROSITE-ProRule" id="PRU00560"/>
    </source>
</evidence>
<dbReference type="AlphaFoldDB" id="A0A2T7UDT0"/>
<evidence type="ECO:0000256" key="10">
    <source>
        <dbReference type="ARBA" id="ARBA00034923"/>
    </source>
</evidence>
<dbReference type="Gene3D" id="1.10.10.160">
    <property type="match status" value="1"/>
</dbReference>
<evidence type="ECO:0000256" key="9">
    <source>
        <dbReference type="ARBA" id="ARBA00034808"/>
    </source>
</evidence>
<keyword evidence="6" id="KW-0238">DNA-binding</keyword>
<dbReference type="SUPFAM" id="SSF52540">
    <property type="entry name" value="P-loop containing nucleoside triphosphate hydrolases"/>
    <property type="match status" value="1"/>
</dbReference>
<keyword evidence="3 12" id="KW-0378">Hydrolase</keyword>
<evidence type="ECO:0000313" key="17">
    <source>
        <dbReference type="Proteomes" id="UP000037507"/>
    </source>
</evidence>
<feature type="binding site" evidence="12">
    <location>
        <begin position="36"/>
        <end position="43"/>
    </location>
    <ligand>
        <name>ATP</name>
        <dbReference type="ChEBI" id="CHEBI:30616"/>
    </ligand>
</feature>
<evidence type="ECO:0000259" key="14">
    <source>
        <dbReference type="PROSITE" id="PS51198"/>
    </source>
</evidence>
<feature type="domain" description="UvrD-like helicase C-terminal" evidence="15">
    <location>
        <begin position="298"/>
        <end position="624"/>
    </location>
</feature>
<sequence length="818" mass="91020">MLSDTFQNTSSPLLAQLNEEQYRAVALPAEHALILAGAGSGKTRVLTTRIAWLLQTSQVSPGGILAVTFTNKAAKEMKLRLQSMLPVNVNAMWIGTFHGLCNRFLRAHYQLAGLPQTFQILDTQDQLSAIKRLCKQFNVDEDRFPPKQLQYFISGCKEDGQRPGDVTVRDDETRRKVELYQLYEEQCQREGVVDFGELMLRSYELLRDNVHVREHYRRRFRHILVDEFQDTNKLQYAWLKLLVGLPGEGSEGAILAVGDDDQSIYAFRGARVGNMADFVREFQVQHQIKLEQNYRSYSNILDSANHLISHNKTRLGKTLRTTQGAGEPVRVVESPSDFAEAQWLVEELRQLVKQDGFERKEVALLYRSNAQSRVLETALFNAGFPYRVYGGLRFFERAEIKHALAYLRLMENPNDDTSFLRVVNFPPRGIGARSIEQLQDAARVAGCSLHDAVSATTGKAGANLAAFVAMIDVLREQTEGMTLREIIDLVLDKTGLVNHYRAEKEGADRVENLEELVNAAESFVTQEGFGRSAVALPQALSQSPASQGLNMNVTASEARQSISESPRLFGSREDGDDVNEFSEDGVIMSPLAAFLTHASLEAGDNQAQAGEDAVQLMTVHASKGLEFDAVFITGLEEGLFPHENAMNDFDGLEEERRLMYVAITRARKRLYLSHSQTRMLHGQTRYNLKSRFLEELPEECLKWVTPKNAGFSNLGSSSGGGFGGGGAWGQTPAQNRHARPAWGQSSLSTETYKSPPLPVQKAEPEHGISAGKNVFHNKFGEGKVLAVEGTGTDARAQVNFPRHGVKWLALSVAKLTVV</sequence>
<evidence type="ECO:0000256" key="11">
    <source>
        <dbReference type="ARBA" id="ARBA00048988"/>
    </source>
</evidence>
<feature type="region of interest" description="Disordered" evidence="13">
    <location>
        <begin position="545"/>
        <end position="575"/>
    </location>
</feature>